<name>A0A8J4XY18_CHIOP</name>
<dbReference type="PANTHER" id="PTHR19446">
    <property type="entry name" value="REVERSE TRANSCRIPTASES"/>
    <property type="match status" value="1"/>
</dbReference>
<organism evidence="2 3">
    <name type="scientific">Chionoecetes opilio</name>
    <name type="common">Atlantic snow crab</name>
    <name type="synonym">Cancer opilio</name>
    <dbReference type="NCBI Taxonomy" id="41210"/>
    <lineage>
        <taxon>Eukaryota</taxon>
        <taxon>Metazoa</taxon>
        <taxon>Ecdysozoa</taxon>
        <taxon>Arthropoda</taxon>
        <taxon>Crustacea</taxon>
        <taxon>Multicrustacea</taxon>
        <taxon>Malacostraca</taxon>
        <taxon>Eumalacostraca</taxon>
        <taxon>Eucarida</taxon>
        <taxon>Decapoda</taxon>
        <taxon>Pleocyemata</taxon>
        <taxon>Brachyura</taxon>
        <taxon>Eubrachyura</taxon>
        <taxon>Majoidea</taxon>
        <taxon>Majidae</taxon>
        <taxon>Chionoecetes</taxon>
    </lineage>
</organism>
<sequence>MAALLRTDEDDAVLITEDELRRALTRCKASAPGDDGLTYPVLRLLLKVPDNPLLQLYNLCFRLGHVPHAWTSSTIVPIPKPGTDKFRPISLTSCFCKVLERIFLTRLMFRLEDKLSPSLYGFLPQRSTHHCLMDLYTRLSPTSVLAFLDLKSAFDVANREVILDQLVEFWCQRESPEVDPCYLRNRTSRVLFKGRAAPPRNSSLVLRKVVF</sequence>
<dbReference type="OrthoDB" id="411871at2759"/>
<dbReference type="Proteomes" id="UP000770661">
    <property type="component" value="Unassembled WGS sequence"/>
</dbReference>
<protein>
    <submittedName>
        <fullName evidence="2">Retrovirus-related Pol polyprotein from type-2 retrotransposable element R2DM</fullName>
    </submittedName>
</protein>
<evidence type="ECO:0000259" key="1">
    <source>
        <dbReference type="PROSITE" id="PS50878"/>
    </source>
</evidence>
<dbReference type="AlphaFoldDB" id="A0A8J4XY18"/>
<dbReference type="Pfam" id="PF00078">
    <property type="entry name" value="RVT_1"/>
    <property type="match status" value="1"/>
</dbReference>
<gene>
    <name evidence="2" type="primary">pol_6</name>
    <name evidence="2" type="ORF">GWK47_016268</name>
</gene>
<dbReference type="EMBL" id="JACEEZ010021504">
    <property type="protein sequence ID" value="KAG0713426.1"/>
    <property type="molecule type" value="Genomic_DNA"/>
</dbReference>
<evidence type="ECO:0000313" key="2">
    <source>
        <dbReference type="EMBL" id="KAG0713426.1"/>
    </source>
</evidence>
<dbReference type="InterPro" id="IPR043502">
    <property type="entry name" value="DNA/RNA_pol_sf"/>
</dbReference>
<proteinExistence type="predicted"/>
<accession>A0A8J4XY18</accession>
<comment type="caution">
    <text evidence="2">The sequence shown here is derived from an EMBL/GenBank/DDBJ whole genome shotgun (WGS) entry which is preliminary data.</text>
</comment>
<feature type="domain" description="Reverse transcriptase" evidence="1">
    <location>
        <begin position="59"/>
        <end position="211"/>
    </location>
</feature>
<reference evidence="2" key="1">
    <citation type="submission" date="2020-07" db="EMBL/GenBank/DDBJ databases">
        <title>The High-quality genome of the commercially important snow crab, Chionoecetes opilio.</title>
        <authorList>
            <person name="Jeong J.-H."/>
            <person name="Ryu S."/>
        </authorList>
    </citation>
    <scope>NUCLEOTIDE SEQUENCE</scope>
    <source>
        <strain evidence="2">MADBK_172401_WGS</strain>
        <tissue evidence="2">Digestive gland</tissue>
    </source>
</reference>
<dbReference type="SUPFAM" id="SSF56672">
    <property type="entry name" value="DNA/RNA polymerases"/>
    <property type="match status" value="1"/>
</dbReference>
<dbReference type="GO" id="GO:0071897">
    <property type="term" value="P:DNA biosynthetic process"/>
    <property type="evidence" value="ECO:0007669"/>
    <property type="project" value="UniProtKB-ARBA"/>
</dbReference>
<keyword evidence="3" id="KW-1185">Reference proteome</keyword>
<dbReference type="InterPro" id="IPR000477">
    <property type="entry name" value="RT_dom"/>
</dbReference>
<dbReference type="PROSITE" id="PS50878">
    <property type="entry name" value="RT_POL"/>
    <property type="match status" value="1"/>
</dbReference>
<evidence type="ECO:0000313" key="3">
    <source>
        <dbReference type="Proteomes" id="UP000770661"/>
    </source>
</evidence>